<dbReference type="Pfam" id="PF00528">
    <property type="entry name" value="BPD_transp_1"/>
    <property type="match status" value="1"/>
</dbReference>
<dbReference type="CDD" id="cd06261">
    <property type="entry name" value="TM_PBP2"/>
    <property type="match status" value="1"/>
</dbReference>
<dbReference type="PROSITE" id="PS50928">
    <property type="entry name" value="ABC_TM1"/>
    <property type="match status" value="1"/>
</dbReference>
<protein>
    <submittedName>
        <fullName evidence="9">Sulfonate transport system permease protein</fullName>
    </submittedName>
</protein>
<sequence>MRIPSAIRRLLGPALLIGIWWVAASTAGDNSRRLPGPDAVLATGIELLRSGQLPDAIAASLQRVTTGVVLGVSAGVMLALLSGLFRIGEDLIDAPVHILRALPALALVPLAILWFGIGELPKVLLIAWATCFPVYLNTFAGIRSVDRSYDELARSLQLGRWTAVRRIVVPGALPGLLVGLRYSLTLGWLVLVVSEQINASSGLGQLMTDARQFFRTDVMFVCLLVYGLLGWLSDRFVRLLERHLLSWRREYTRP</sequence>
<organism evidence="9 10">
    <name type="scientific">Kribbella shirazensis</name>
    <dbReference type="NCBI Taxonomy" id="1105143"/>
    <lineage>
        <taxon>Bacteria</taxon>
        <taxon>Bacillati</taxon>
        <taxon>Actinomycetota</taxon>
        <taxon>Actinomycetes</taxon>
        <taxon>Propionibacteriales</taxon>
        <taxon>Kribbellaceae</taxon>
        <taxon>Kribbella</taxon>
    </lineage>
</organism>
<proteinExistence type="inferred from homology"/>
<dbReference type="GO" id="GO:0005886">
    <property type="term" value="C:plasma membrane"/>
    <property type="evidence" value="ECO:0007669"/>
    <property type="project" value="UniProtKB-SubCell"/>
</dbReference>
<keyword evidence="4 7" id="KW-0812">Transmembrane</keyword>
<name>A0A7X5VHJ0_9ACTN</name>
<evidence type="ECO:0000256" key="6">
    <source>
        <dbReference type="ARBA" id="ARBA00023136"/>
    </source>
</evidence>
<reference evidence="9 10" key="1">
    <citation type="submission" date="2020-03" db="EMBL/GenBank/DDBJ databases">
        <title>Sequencing the genomes of 1000 actinobacteria strains.</title>
        <authorList>
            <person name="Klenk H.-P."/>
        </authorList>
    </citation>
    <scope>NUCLEOTIDE SEQUENCE [LARGE SCALE GENOMIC DNA]</scope>
    <source>
        <strain evidence="9 10">DSM 45490</strain>
    </source>
</reference>
<dbReference type="Gene3D" id="1.10.3720.10">
    <property type="entry name" value="MetI-like"/>
    <property type="match status" value="1"/>
</dbReference>
<dbReference type="SUPFAM" id="SSF161098">
    <property type="entry name" value="MetI-like"/>
    <property type="match status" value="1"/>
</dbReference>
<comment type="subcellular location">
    <subcellularLocation>
        <location evidence="1 7">Cell membrane</location>
        <topology evidence="1 7">Multi-pass membrane protein</topology>
    </subcellularLocation>
</comment>
<keyword evidence="10" id="KW-1185">Reference proteome</keyword>
<evidence type="ECO:0000256" key="3">
    <source>
        <dbReference type="ARBA" id="ARBA00022475"/>
    </source>
</evidence>
<evidence type="ECO:0000256" key="7">
    <source>
        <dbReference type="RuleBase" id="RU363032"/>
    </source>
</evidence>
<keyword evidence="5 7" id="KW-1133">Transmembrane helix</keyword>
<keyword evidence="6 7" id="KW-0472">Membrane</keyword>
<feature type="transmembrane region" description="Helical" evidence="7">
    <location>
        <begin position="123"/>
        <end position="146"/>
    </location>
</feature>
<dbReference type="InterPro" id="IPR035906">
    <property type="entry name" value="MetI-like_sf"/>
</dbReference>
<dbReference type="GO" id="GO:0042918">
    <property type="term" value="P:alkanesulfonate transmembrane transport"/>
    <property type="evidence" value="ECO:0007669"/>
    <property type="project" value="UniProtKB-ARBA"/>
</dbReference>
<feature type="transmembrane region" description="Helical" evidence="7">
    <location>
        <begin position="167"/>
        <end position="193"/>
    </location>
</feature>
<accession>A0A7X5VHJ0</accession>
<evidence type="ECO:0000256" key="4">
    <source>
        <dbReference type="ARBA" id="ARBA00022692"/>
    </source>
</evidence>
<evidence type="ECO:0000313" key="10">
    <source>
        <dbReference type="Proteomes" id="UP000555407"/>
    </source>
</evidence>
<dbReference type="AlphaFoldDB" id="A0A7X5VHJ0"/>
<comment type="caution">
    <text evidence="9">The sequence shown here is derived from an EMBL/GenBank/DDBJ whole genome shotgun (WGS) entry which is preliminary data.</text>
</comment>
<evidence type="ECO:0000256" key="1">
    <source>
        <dbReference type="ARBA" id="ARBA00004651"/>
    </source>
</evidence>
<dbReference type="PANTHER" id="PTHR30151:SF38">
    <property type="entry name" value="ALIPHATIC SULFONATES TRANSPORT PERMEASE PROTEIN SSUC-RELATED"/>
    <property type="match status" value="1"/>
</dbReference>
<evidence type="ECO:0000256" key="2">
    <source>
        <dbReference type="ARBA" id="ARBA00022448"/>
    </source>
</evidence>
<feature type="domain" description="ABC transmembrane type-1" evidence="8">
    <location>
        <begin position="57"/>
        <end position="241"/>
    </location>
</feature>
<evidence type="ECO:0000313" key="9">
    <source>
        <dbReference type="EMBL" id="NIK61344.1"/>
    </source>
</evidence>
<dbReference type="InterPro" id="IPR000515">
    <property type="entry name" value="MetI-like"/>
</dbReference>
<dbReference type="EMBL" id="JAASRO010000001">
    <property type="protein sequence ID" value="NIK61344.1"/>
    <property type="molecule type" value="Genomic_DNA"/>
</dbReference>
<feature type="transmembrane region" description="Helical" evidence="7">
    <location>
        <begin position="64"/>
        <end position="85"/>
    </location>
</feature>
<comment type="similarity">
    <text evidence="7">Belongs to the binding-protein-dependent transport system permease family.</text>
</comment>
<dbReference type="Proteomes" id="UP000555407">
    <property type="component" value="Unassembled WGS sequence"/>
</dbReference>
<keyword evidence="3" id="KW-1003">Cell membrane</keyword>
<feature type="transmembrane region" description="Helical" evidence="7">
    <location>
        <begin position="213"/>
        <end position="232"/>
    </location>
</feature>
<evidence type="ECO:0000259" key="8">
    <source>
        <dbReference type="PROSITE" id="PS50928"/>
    </source>
</evidence>
<dbReference type="RefSeq" id="WP_202891404.1">
    <property type="nucleotide sequence ID" value="NZ_JAASRO010000001.1"/>
</dbReference>
<dbReference type="PANTHER" id="PTHR30151">
    <property type="entry name" value="ALKANE SULFONATE ABC TRANSPORTER-RELATED, MEMBRANE SUBUNIT"/>
    <property type="match status" value="1"/>
</dbReference>
<feature type="transmembrane region" description="Helical" evidence="7">
    <location>
        <begin position="97"/>
        <end position="117"/>
    </location>
</feature>
<dbReference type="FunFam" id="1.10.3720.10:FF:000003">
    <property type="entry name" value="Aliphatic sulfonate ABC transporter permease"/>
    <property type="match status" value="1"/>
</dbReference>
<evidence type="ECO:0000256" key="5">
    <source>
        <dbReference type="ARBA" id="ARBA00022989"/>
    </source>
</evidence>
<gene>
    <name evidence="9" type="ORF">BJY22_007061</name>
</gene>
<keyword evidence="2 7" id="KW-0813">Transport</keyword>